<sequence length="75" mass="8624">MDDVSIVLSGRAYYESRDLTAAHMALKIRTFRCINVTSDTAIDTQRGDAHAEVREKWDVAWTASTDYIAFIDRRR</sequence>
<keyword evidence="1" id="KW-0378">Hydrolase</keyword>
<dbReference type="EMBL" id="KE525080">
    <property type="protein sequence ID" value="KFB41345.1"/>
    <property type="molecule type" value="Genomic_DNA"/>
</dbReference>
<gene>
    <name evidence="1" type="ORF">ZHAS_00008925</name>
</gene>
<dbReference type="EMBL" id="ATLV01016383">
    <property type="status" value="NOT_ANNOTATED_CDS"/>
    <property type="molecule type" value="Genomic_DNA"/>
</dbReference>
<protein>
    <submittedName>
        <fullName evidence="1 2">Glycoside hydrolase 15-like protein</fullName>
    </submittedName>
</protein>
<dbReference type="Proteomes" id="UP000030765">
    <property type="component" value="Unassembled WGS sequence"/>
</dbReference>
<reference evidence="2" key="2">
    <citation type="submission" date="2020-05" db="UniProtKB">
        <authorList>
            <consortium name="EnsemblMetazoa"/>
        </authorList>
    </citation>
    <scope>IDENTIFICATION</scope>
</reference>
<evidence type="ECO:0000313" key="2">
    <source>
        <dbReference type="EnsemblMetazoa" id="ASIC008925-PA"/>
    </source>
</evidence>
<reference evidence="1 3" key="1">
    <citation type="journal article" date="2014" name="BMC Genomics">
        <title>Genome sequence of Anopheles sinensis provides insight into genetics basis of mosquito competence for malaria parasites.</title>
        <authorList>
            <person name="Zhou D."/>
            <person name="Zhang D."/>
            <person name="Ding G."/>
            <person name="Shi L."/>
            <person name="Hou Q."/>
            <person name="Ye Y."/>
            <person name="Xu Y."/>
            <person name="Zhou H."/>
            <person name="Xiong C."/>
            <person name="Li S."/>
            <person name="Yu J."/>
            <person name="Hong S."/>
            <person name="Yu X."/>
            <person name="Zou P."/>
            <person name="Chen C."/>
            <person name="Chang X."/>
            <person name="Wang W."/>
            <person name="Lv Y."/>
            <person name="Sun Y."/>
            <person name="Ma L."/>
            <person name="Shen B."/>
            <person name="Zhu C."/>
        </authorList>
    </citation>
    <scope>NUCLEOTIDE SEQUENCE [LARGE SCALE GENOMIC DNA]</scope>
</reference>
<evidence type="ECO:0000313" key="1">
    <source>
        <dbReference type="EMBL" id="KFB41345.1"/>
    </source>
</evidence>
<evidence type="ECO:0000313" key="3">
    <source>
        <dbReference type="Proteomes" id="UP000030765"/>
    </source>
</evidence>
<accession>A0A084VTQ1</accession>
<dbReference type="GO" id="GO:0016787">
    <property type="term" value="F:hydrolase activity"/>
    <property type="evidence" value="ECO:0007669"/>
    <property type="project" value="UniProtKB-KW"/>
</dbReference>
<dbReference type="VEuPathDB" id="VectorBase:ASIC008925"/>
<keyword evidence="3" id="KW-1185">Reference proteome</keyword>
<dbReference type="EnsemblMetazoa" id="ASIC008925-RA">
    <property type="protein sequence ID" value="ASIC008925-PA"/>
    <property type="gene ID" value="ASIC008925"/>
</dbReference>
<proteinExistence type="predicted"/>
<name>A0A084VTQ1_ANOSI</name>
<dbReference type="AlphaFoldDB" id="A0A084VTQ1"/>
<organism evidence="1">
    <name type="scientific">Anopheles sinensis</name>
    <name type="common">Mosquito</name>
    <dbReference type="NCBI Taxonomy" id="74873"/>
    <lineage>
        <taxon>Eukaryota</taxon>
        <taxon>Metazoa</taxon>
        <taxon>Ecdysozoa</taxon>
        <taxon>Arthropoda</taxon>
        <taxon>Hexapoda</taxon>
        <taxon>Insecta</taxon>
        <taxon>Pterygota</taxon>
        <taxon>Neoptera</taxon>
        <taxon>Endopterygota</taxon>
        <taxon>Diptera</taxon>
        <taxon>Nematocera</taxon>
        <taxon>Culicoidea</taxon>
        <taxon>Culicidae</taxon>
        <taxon>Anophelinae</taxon>
        <taxon>Anopheles</taxon>
    </lineage>
</organism>